<dbReference type="AlphaFoldDB" id="A0A089YT63"/>
<keyword evidence="2" id="KW-1185">Reference proteome</keyword>
<dbReference type="EMBL" id="CP009533">
    <property type="protein sequence ID" value="AIS18824.1"/>
    <property type="molecule type" value="Genomic_DNA"/>
</dbReference>
<dbReference type="KEGG" id="prh:LT40_16125"/>
<dbReference type="Proteomes" id="UP000029499">
    <property type="component" value="Chromosome"/>
</dbReference>
<gene>
    <name evidence="1" type="ORF">LT40_16125</name>
</gene>
<dbReference type="RefSeq" id="WP_043191949.1">
    <property type="nucleotide sequence ID" value="NZ_CP009533.1"/>
</dbReference>
<evidence type="ECO:0000313" key="1">
    <source>
        <dbReference type="EMBL" id="AIS18824.1"/>
    </source>
</evidence>
<proteinExistence type="predicted"/>
<organism evidence="1 2">
    <name type="scientific">Pseudomonas rhizosphaerae</name>
    <dbReference type="NCBI Taxonomy" id="216142"/>
    <lineage>
        <taxon>Bacteria</taxon>
        <taxon>Pseudomonadati</taxon>
        <taxon>Pseudomonadota</taxon>
        <taxon>Gammaproteobacteria</taxon>
        <taxon>Pseudomonadales</taxon>
        <taxon>Pseudomonadaceae</taxon>
        <taxon>Pseudomonas</taxon>
    </lineage>
</organism>
<keyword evidence="1" id="KW-0449">Lipoprotein</keyword>
<dbReference type="HOGENOM" id="CLU_118102_0_0_6"/>
<name>A0A089YT63_9PSED</name>
<dbReference type="PROSITE" id="PS51257">
    <property type="entry name" value="PROKAR_LIPOPROTEIN"/>
    <property type="match status" value="1"/>
</dbReference>
<evidence type="ECO:0000313" key="2">
    <source>
        <dbReference type="Proteomes" id="UP000029499"/>
    </source>
</evidence>
<dbReference type="OrthoDB" id="6997359at2"/>
<reference evidence="1 2" key="1">
    <citation type="journal article" date="2015" name="J. Biotechnol.">
        <title>Complete genome sequence of Pseudomonas rhizosphaerae IH5T (=DSM 16299T), a phosphate-solubilizing rhizobacterium for bacterial biofertilizer.</title>
        <authorList>
            <person name="Kwak Y."/>
            <person name="Jung B.K."/>
            <person name="Shin J.H."/>
        </authorList>
    </citation>
    <scope>NUCLEOTIDE SEQUENCE [LARGE SCALE GENOMIC DNA]</scope>
    <source>
        <strain evidence="1">DSM 16299</strain>
    </source>
</reference>
<sequence length="137" mass="15010">MRALIIAGSLLTLAGCAGLPDPDPNQAWIDLAADDHNALHATQVDEKEWTDTRYFEVEPGSHELTVRLQFPVEPTNIGPVPAPLWRNCELNLTYAGFDAGQRYFLEAGSVGFSPWAKLYDEQRKLVGQAQPAGCQSA</sequence>
<accession>A0A089YT63</accession>
<protein>
    <submittedName>
        <fullName evidence="1">Lipoprotein</fullName>
    </submittedName>
</protein>
<dbReference type="STRING" id="216142.LT40_16125"/>